<evidence type="ECO:0000256" key="1">
    <source>
        <dbReference type="ARBA" id="ARBA00022884"/>
    </source>
</evidence>
<keyword evidence="4" id="KW-1185">Reference proteome</keyword>
<dbReference type="GO" id="GO:0010468">
    <property type="term" value="P:regulation of gene expression"/>
    <property type="evidence" value="ECO:0007669"/>
    <property type="project" value="TreeGrafter"/>
</dbReference>
<dbReference type="GeneID" id="97611225"/>
<dbReference type="InterPro" id="IPR000999">
    <property type="entry name" value="RNase_III_dom"/>
</dbReference>
<dbReference type="AlphaFoldDB" id="A0A2V2N8L2"/>
<evidence type="ECO:0000313" key="3">
    <source>
        <dbReference type="EMBL" id="PWR74905.1"/>
    </source>
</evidence>
<dbReference type="Proteomes" id="UP000245934">
    <property type="component" value="Unassembled WGS sequence"/>
</dbReference>
<feature type="domain" description="RNase III" evidence="2">
    <location>
        <begin position="7"/>
        <end position="135"/>
    </location>
</feature>
<protein>
    <submittedName>
        <fullName evidence="3">Ribonuclease III</fullName>
    </submittedName>
</protein>
<gene>
    <name evidence="3" type="ORF">DLD82_06665</name>
</gene>
<sequence length="151" mass="16627">MTTVQSPEQLEQVSGYSFRDKTLLIRALTRLAYSKEQSLPEDSHLDALATLGDAVIELIILTRIVKGGEHDKGAVSLKKMDLVNMSVLRDAAKAIHLETYVRWGKGESRMHVWTSGRVLAECMEALAGAVYLDGGIEAAEKVLDKFSLLPE</sequence>
<proteinExistence type="predicted"/>
<dbReference type="InterPro" id="IPR036389">
    <property type="entry name" value="RNase_III_sf"/>
</dbReference>
<evidence type="ECO:0000313" key="4">
    <source>
        <dbReference type="Proteomes" id="UP000245934"/>
    </source>
</evidence>
<dbReference type="EMBL" id="QGMZ01000014">
    <property type="protein sequence ID" value="PWR74905.1"/>
    <property type="molecule type" value="Genomic_DNA"/>
</dbReference>
<comment type="caution">
    <text evidence="3">The sequence shown here is derived from an EMBL/GenBank/DDBJ whole genome shotgun (WGS) entry which is preliminary data.</text>
</comment>
<dbReference type="GO" id="GO:0003725">
    <property type="term" value="F:double-stranded RNA binding"/>
    <property type="evidence" value="ECO:0007669"/>
    <property type="project" value="TreeGrafter"/>
</dbReference>
<accession>A0A2V2N8L2</accession>
<dbReference type="PROSITE" id="PS50142">
    <property type="entry name" value="RNASE_3_2"/>
    <property type="match status" value="1"/>
</dbReference>
<dbReference type="GO" id="GO:0006396">
    <property type="term" value="P:RNA processing"/>
    <property type="evidence" value="ECO:0007669"/>
    <property type="project" value="InterPro"/>
</dbReference>
<dbReference type="OrthoDB" id="106853at2157"/>
<name>A0A2V2N8L2_9EURY</name>
<dbReference type="GO" id="GO:0004525">
    <property type="term" value="F:ribonuclease III activity"/>
    <property type="evidence" value="ECO:0007669"/>
    <property type="project" value="InterPro"/>
</dbReference>
<organism evidence="3 4">
    <name type="scientific">Methanospirillum stamsii</name>
    <dbReference type="NCBI Taxonomy" id="1277351"/>
    <lineage>
        <taxon>Archaea</taxon>
        <taxon>Methanobacteriati</taxon>
        <taxon>Methanobacteriota</taxon>
        <taxon>Stenosarchaea group</taxon>
        <taxon>Methanomicrobia</taxon>
        <taxon>Methanomicrobiales</taxon>
        <taxon>Methanospirillaceae</taxon>
        <taxon>Methanospirillum</taxon>
    </lineage>
</organism>
<dbReference type="SUPFAM" id="SSF69065">
    <property type="entry name" value="RNase III domain-like"/>
    <property type="match status" value="1"/>
</dbReference>
<evidence type="ECO:0000259" key="2">
    <source>
        <dbReference type="PROSITE" id="PS50142"/>
    </source>
</evidence>
<dbReference type="SMART" id="SM00535">
    <property type="entry name" value="RIBOc"/>
    <property type="match status" value="1"/>
</dbReference>
<dbReference type="CDD" id="cd00593">
    <property type="entry name" value="RIBOc"/>
    <property type="match status" value="1"/>
</dbReference>
<dbReference type="Gene3D" id="1.10.1520.10">
    <property type="entry name" value="Ribonuclease III domain"/>
    <property type="match status" value="1"/>
</dbReference>
<dbReference type="PANTHER" id="PTHR11207:SF0">
    <property type="entry name" value="RIBONUCLEASE 3"/>
    <property type="match status" value="1"/>
</dbReference>
<dbReference type="Pfam" id="PF14622">
    <property type="entry name" value="Ribonucleas_3_3"/>
    <property type="match status" value="1"/>
</dbReference>
<dbReference type="RefSeq" id="WP_109940337.1">
    <property type="nucleotide sequence ID" value="NZ_CP176366.1"/>
</dbReference>
<keyword evidence="1" id="KW-0694">RNA-binding</keyword>
<reference evidence="3 4" key="1">
    <citation type="submission" date="2018-05" db="EMBL/GenBank/DDBJ databases">
        <title>Draft genome of Methanospirillum stamsii Pt1.</title>
        <authorList>
            <person name="Dueholm M.S."/>
            <person name="Nielsen P.H."/>
            <person name="Bakmann L.F."/>
            <person name="Otzen D.E."/>
        </authorList>
    </citation>
    <scope>NUCLEOTIDE SEQUENCE [LARGE SCALE GENOMIC DNA]</scope>
    <source>
        <strain evidence="3 4">Pt1</strain>
    </source>
</reference>
<dbReference type="PANTHER" id="PTHR11207">
    <property type="entry name" value="RIBONUCLEASE III"/>
    <property type="match status" value="1"/>
</dbReference>